<dbReference type="WBParaSite" id="RSKR_0000091500.1">
    <property type="protein sequence ID" value="RSKR_0000091500.1"/>
    <property type="gene ID" value="RSKR_0000091500"/>
</dbReference>
<reference evidence="2" key="1">
    <citation type="submission" date="2016-11" db="UniProtKB">
        <authorList>
            <consortium name="WormBaseParasite"/>
        </authorList>
    </citation>
    <scope>IDENTIFICATION</scope>
    <source>
        <strain evidence="2">KR3021</strain>
    </source>
</reference>
<name>A0AC35TIM7_9BILA</name>
<accession>A0AC35TIM7</accession>
<evidence type="ECO:0000313" key="1">
    <source>
        <dbReference type="Proteomes" id="UP000095286"/>
    </source>
</evidence>
<organism evidence="1 2">
    <name type="scientific">Rhabditophanes sp. KR3021</name>
    <dbReference type="NCBI Taxonomy" id="114890"/>
    <lineage>
        <taxon>Eukaryota</taxon>
        <taxon>Metazoa</taxon>
        <taxon>Ecdysozoa</taxon>
        <taxon>Nematoda</taxon>
        <taxon>Chromadorea</taxon>
        <taxon>Rhabditida</taxon>
        <taxon>Tylenchina</taxon>
        <taxon>Panagrolaimomorpha</taxon>
        <taxon>Strongyloidoidea</taxon>
        <taxon>Alloionematidae</taxon>
        <taxon>Rhabditophanes</taxon>
    </lineage>
</organism>
<proteinExistence type="predicted"/>
<protein>
    <submittedName>
        <fullName evidence="2">TIL domain-containing protein</fullName>
    </submittedName>
</protein>
<dbReference type="Proteomes" id="UP000095286">
    <property type="component" value="Unplaced"/>
</dbReference>
<evidence type="ECO:0000313" key="2">
    <source>
        <dbReference type="WBParaSite" id="RSKR_0000091500.1"/>
    </source>
</evidence>
<sequence>MFGKIIIVSLTAFTFASKLPLPTLESSVTECSSNRSYTEDGSACQPKCTDVDIVMPCIKMCIAAGWYCNKEGYALDGDDKCILKSDCPRNGTIVTTEITTRQSLTRDRNAYWIQLERDCITNLEIRSSNYFCNEGRRELSCLRLLGEGSVIGITGECIRLRTGLMKLKNIKIHL</sequence>